<proteinExistence type="predicted"/>
<evidence type="ECO:0000313" key="2">
    <source>
        <dbReference type="Proteomes" id="UP000615446"/>
    </source>
</evidence>
<dbReference type="AlphaFoldDB" id="A0A8H3QLV7"/>
<gene>
    <name evidence="1" type="ORF">RCL2_001162600</name>
</gene>
<dbReference type="EMBL" id="BLAL01000080">
    <property type="protein sequence ID" value="GES84513.1"/>
    <property type="molecule type" value="Genomic_DNA"/>
</dbReference>
<dbReference type="Proteomes" id="UP000615446">
    <property type="component" value="Unassembled WGS sequence"/>
</dbReference>
<sequence length="157" mass="18735">MSLSKISSFPIDKEFPVSVRITHFHMTKPDIRGANNIQPKTPDFQRLDAIRNTHFRFTTHFQAKVINRQIGIEYNTYISVNNVKKTNMTSKYHHFTYIKHYTSWKLIPPESGAYHPATLNRQEKCKDHLYCHVISINFELQWSEIISEFKNSFRWHH</sequence>
<name>A0A8H3QLV7_9GLOM</name>
<comment type="caution">
    <text evidence="1">The sequence shown here is derived from an EMBL/GenBank/DDBJ whole genome shotgun (WGS) entry which is preliminary data.</text>
</comment>
<evidence type="ECO:0000313" key="1">
    <source>
        <dbReference type="EMBL" id="GES84513.1"/>
    </source>
</evidence>
<protein>
    <submittedName>
        <fullName evidence="1">Uncharacterized protein</fullName>
    </submittedName>
</protein>
<reference evidence="1" key="1">
    <citation type="submission" date="2019-10" db="EMBL/GenBank/DDBJ databases">
        <title>Conservation and host-specific expression of non-tandemly repeated heterogenous ribosome RNA gene in arbuscular mycorrhizal fungi.</title>
        <authorList>
            <person name="Maeda T."/>
            <person name="Kobayashi Y."/>
            <person name="Nakagawa T."/>
            <person name="Ezawa T."/>
            <person name="Yamaguchi K."/>
            <person name="Bino T."/>
            <person name="Nishimoto Y."/>
            <person name="Shigenobu S."/>
            <person name="Kawaguchi M."/>
        </authorList>
    </citation>
    <scope>NUCLEOTIDE SEQUENCE</scope>
    <source>
        <strain evidence="1">HR1</strain>
    </source>
</reference>
<organism evidence="1 2">
    <name type="scientific">Rhizophagus clarus</name>
    <dbReference type="NCBI Taxonomy" id="94130"/>
    <lineage>
        <taxon>Eukaryota</taxon>
        <taxon>Fungi</taxon>
        <taxon>Fungi incertae sedis</taxon>
        <taxon>Mucoromycota</taxon>
        <taxon>Glomeromycotina</taxon>
        <taxon>Glomeromycetes</taxon>
        <taxon>Glomerales</taxon>
        <taxon>Glomeraceae</taxon>
        <taxon>Rhizophagus</taxon>
    </lineage>
</organism>
<accession>A0A8H3QLV7</accession>